<reference evidence="1" key="1">
    <citation type="submission" date="2023-07" db="EMBL/GenBank/DDBJ databases">
        <title>draft genome sequence of fig (Ficus carica).</title>
        <authorList>
            <person name="Takahashi T."/>
            <person name="Nishimura K."/>
        </authorList>
    </citation>
    <scope>NUCLEOTIDE SEQUENCE</scope>
</reference>
<gene>
    <name evidence="1" type="ORF">TIFTF001_023124</name>
</gene>
<protein>
    <submittedName>
        <fullName evidence="1">Uncharacterized protein</fullName>
    </submittedName>
</protein>
<dbReference type="AlphaFoldDB" id="A0AA88AE20"/>
<sequence>MATMMFNPPLVLESLATTMITTMTGAEILVLSISREPFEEPGLYRQSTPRAKAVALKTGRVKAKTGCYSVGIGGCSTGLQILGSQLWTLQRQNVKAAVSVKYA</sequence>
<proteinExistence type="predicted"/>
<organism evidence="1 2">
    <name type="scientific">Ficus carica</name>
    <name type="common">Common fig</name>
    <dbReference type="NCBI Taxonomy" id="3494"/>
    <lineage>
        <taxon>Eukaryota</taxon>
        <taxon>Viridiplantae</taxon>
        <taxon>Streptophyta</taxon>
        <taxon>Embryophyta</taxon>
        <taxon>Tracheophyta</taxon>
        <taxon>Spermatophyta</taxon>
        <taxon>Magnoliopsida</taxon>
        <taxon>eudicotyledons</taxon>
        <taxon>Gunneridae</taxon>
        <taxon>Pentapetalae</taxon>
        <taxon>rosids</taxon>
        <taxon>fabids</taxon>
        <taxon>Rosales</taxon>
        <taxon>Moraceae</taxon>
        <taxon>Ficeae</taxon>
        <taxon>Ficus</taxon>
    </lineage>
</organism>
<dbReference type="EMBL" id="BTGU01000049">
    <property type="protein sequence ID" value="GMN53999.1"/>
    <property type="molecule type" value="Genomic_DNA"/>
</dbReference>
<evidence type="ECO:0000313" key="2">
    <source>
        <dbReference type="Proteomes" id="UP001187192"/>
    </source>
</evidence>
<dbReference type="Proteomes" id="UP001187192">
    <property type="component" value="Unassembled WGS sequence"/>
</dbReference>
<name>A0AA88AE20_FICCA</name>
<evidence type="ECO:0000313" key="1">
    <source>
        <dbReference type="EMBL" id="GMN53999.1"/>
    </source>
</evidence>
<keyword evidence="2" id="KW-1185">Reference proteome</keyword>
<accession>A0AA88AE20</accession>
<comment type="caution">
    <text evidence="1">The sequence shown here is derived from an EMBL/GenBank/DDBJ whole genome shotgun (WGS) entry which is preliminary data.</text>
</comment>